<evidence type="ECO:0000259" key="3">
    <source>
        <dbReference type="PROSITE" id="PS51220"/>
    </source>
</evidence>
<feature type="domain" description="NIDO" evidence="3">
    <location>
        <begin position="1"/>
        <end position="72"/>
    </location>
</feature>
<dbReference type="AlphaFoldDB" id="A0A8B7XTL6"/>
<dbReference type="Proteomes" id="UP000694845">
    <property type="component" value="Unplaced"/>
</dbReference>
<dbReference type="RefSeq" id="XP_022084194.1">
    <property type="nucleotide sequence ID" value="XM_022228502.1"/>
</dbReference>
<dbReference type="Pfam" id="PF06119">
    <property type="entry name" value="NIDO"/>
    <property type="match status" value="2"/>
</dbReference>
<dbReference type="PANTHER" id="PTHR13802">
    <property type="entry name" value="MUCIN 4-RELATED"/>
    <property type="match status" value="1"/>
</dbReference>
<protein>
    <submittedName>
        <fullName evidence="5">Sushi, nidogen and EGF-like domain-containing protein 1</fullName>
    </submittedName>
</protein>
<dbReference type="OrthoDB" id="9972657at2759"/>
<dbReference type="SMART" id="SM00539">
    <property type="entry name" value="NIDO"/>
    <property type="match status" value="1"/>
</dbReference>
<evidence type="ECO:0000313" key="4">
    <source>
        <dbReference type="Proteomes" id="UP000694845"/>
    </source>
</evidence>
<dbReference type="PANTHER" id="PTHR13802:SF59">
    <property type="entry name" value="SUSHI DOMAIN-CONTAINING PROTEIN 2"/>
    <property type="match status" value="1"/>
</dbReference>
<dbReference type="KEGG" id="aplc:110975749"/>
<dbReference type="InterPro" id="IPR003410">
    <property type="entry name" value="HYR_dom"/>
</dbReference>
<keyword evidence="4" id="KW-1185">Reference proteome</keyword>
<dbReference type="PROSITE" id="PS50825">
    <property type="entry name" value="HYR"/>
    <property type="match status" value="1"/>
</dbReference>
<feature type="domain" description="NIDO" evidence="3">
    <location>
        <begin position="243"/>
        <end position="350"/>
    </location>
</feature>
<evidence type="ECO:0000256" key="1">
    <source>
        <dbReference type="ARBA" id="ARBA00022737"/>
    </source>
</evidence>
<dbReference type="GO" id="GO:0007160">
    <property type="term" value="P:cell-matrix adhesion"/>
    <property type="evidence" value="ECO:0007669"/>
    <property type="project" value="InterPro"/>
</dbReference>
<gene>
    <name evidence="5" type="primary">LOC110975749</name>
</gene>
<dbReference type="OMA" id="NEMQFCE"/>
<dbReference type="GeneID" id="110975749"/>
<reference evidence="5" key="1">
    <citation type="submission" date="2025-08" db="UniProtKB">
        <authorList>
            <consortium name="RefSeq"/>
        </authorList>
    </citation>
    <scope>IDENTIFICATION</scope>
</reference>
<name>A0A8B7XTL6_ACAPL</name>
<keyword evidence="1" id="KW-0677">Repeat</keyword>
<evidence type="ECO:0000313" key="5">
    <source>
        <dbReference type="RefSeq" id="XP_022084194.1"/>
    </source>
</evidence>
<dbReference type="Pfam" id="PF02494">
    <property type="entry name" value="HYR"/>
    <property type="match status" value="1"/>
</dbReference>
<accession>A0A8B7XTL6</accession>
<evidence type="ECO:0000259" key="2">
    <source>
        <dbReference type="PROSITE" id="PS50825"/>
    </source>
</evidence>
<feature type="domain" description="HYR" evidence="2">
    <location>
        <begin position="75"/>
        <end position="171"/>
    </location>
</feature>
<sequence length="350" mass="38526">MFNYANVTWTTGTSSDGNESGLGGIPAQVGFDASDGVNYYEVPGSQSDDIVNIDLRSNINTTGRWLFRIDLDEIQDNESPIFQSCKSPDAVYVTGGTNESRVVWDTDVVSAVDVVDGPVAASCSLVDGDSMKVPVTSNETFPLGVTTVECEAVDAAGNNATPCQFHVIVSGILFPFLGPDVRYLPKEDEETSGEVFFAFPFFFFGRNYSSFYVNTNGVISFGDELSSFQSDPLPLMLTPLIAVFMTDVDTTDFGLVLHRQLLRSSQNEMQFCEADETIREVFPEQSSFSASMLLVVTWYRVRPWYSDSLRNTFQAVLVTNGALSFAMFNYGQIQWTRSSRRSSGVSAQVL</sequence>
<dbReference type="PROSITE" id="PS51220">
    <property type="entry name" value="NIDO"/>
    <property type="match status" value="2"/>
</dbReference>
<dbReference type="InterPro" id="IPR051495">
    <property type="entry name" value="Epithelial_Barrier/Signaling"/>
</dbReference>
<organism evidence="4 5">
    <name type="scientific">Acanthaster planci</name>
    <name type="common">Crown-of-thorns starfish</name>
    <dbReference type="NCBI Taxonomy" id="133434"/>
    <lineage>
        <taxon>Eukaryota</taxon>
        <taxon>Metazoa</taxon>
        <taxon>Echinodermata</taxon>
        <taxon>Eleutherozoa</taxon>
        <taxon>Asterozoa</taxon>
        <taxon>Asteroidea</taxon>
        <taxon>Valvatacea</taxon>
        <taxon>Valvatida</taxon>
        <taxon>Acanthasteridae</taxon>
        <taxon>Acanthaster</taxon>
    </lineage>
</organism>
<dbReference type="InterPro" id="IPR003886">
    <property type="entry name" value="NIDO_dom"/>
</dbReference>
<proteinExistence type="predicted"/>